<dbReference type="Proteomes" id="UP001229651">
    <property type="component" value="Unassembled WGS sequence"/>
</dbReference>
<feature type="transmembrane region" description="Helical" evidence="5">
    <location>
        <begin position="200"/>
        <end position="226"/>
    </location>
</feature>
<feature type="transmembrane region" description="Helical" evidence="5">
    <location>
        <begin position="260"/>
        <end position="280"/>
    </location>
</feature>
<feature type="transmembrane region" description="Helical" evidence="5">
    <location>
        <begin position="134"/>
        <end position="155"/>
    </location>
</feature>
<feature type="transmembrane region" description="Helical" evidence="5">
    <location>
        <begin position="286"/>
        <end position="304"/>
    </location>
</feature>
<dbReference type="PANTHER" id="PTHR23537:SF1">
    <property type="entry name" value="SUGAR TRANSPORTER"/>
    <property type="match status" value="1"/>
</dbReference>
<name>A0ABU0F255_9PSEU</name>
<feature type="transmembrane region" description="Helical" evidence="5">
    <location>
        <begin position="161"/>
        <end position="180"/>
    </location>
</feature>
<evidence type="ECO:0000256" key="5">
    <source>
        <dbReference type="SAM" id="Phobius"/>
    </source>
</evidence>
<keyword evidence="3 5" id="KW-1133">Transmembrane helix</keyword>
<dbReference type="InterPro" id="IPR036259">
    <property type="entry name" value="MFS_trans_sf"/>
</dbReference>
<feature type="transmembrane region" description="Helical" evidence="5">
    <location>
        <begin position="38"/>
        <end position="66"/>
    </location>
</feature>
<feature type="transmembrane region" description="Helical" evidence="5">
    <location>
        <begin position="316"/>
        <end position="339"/>
    </location>
</feature>
<organism evidence="7 8">
    <name type="scientific">Amycolatopsis thermophila</name>
    <dbReference type="NCBI Taxonomy" id="206084"/>
    <lineage>
        <taxon>Bacteria</taxon>
        <taxon>Bacillati</taxon>
        <taxon>Actinomycetota</taxon>
        <taxon>Actinomycetes</taxon>
        <taxon>Pseudonocardiales</taxon>
        <taxon>Pseudonocardiaceae</taxon>
        <taxon>Amycolatopsis</taxon>
    </lineage>
</organism>
<feature type="transmembrane region" description="Helical" evidence="5">
    <location>
        <begin position="232"/>
        <end position="253"/>
    </location>
</feature>
<keyword evidence="2 5" id="KW-0812">Transmembrane</keyword>
<dbReference type="Gene3D" id="1.20.1250.20">
    <property type="entry name" value="MFS general substrate transporter like domains"/>
    <property type="match status" value="1"/>
</dbReference>
<evidence type="ECO:0000256" key="3">
    <source>
        <dbReference type="ARBA" id="ARBA00022989"/>
    </source>
</evidence>
<protein>
    <submittedName>
        <fullName evidence="7">MFS family arabinose efflux permease</fullName>
    </submittedName>
</protein>
<sequence>MPGEPVWQAARLSLGTASALGFARFAYGLTVPAMGRDLGWSLADAGVMSTANGLGYLLGALVTAAVAGRMGTAAAFRWGMVLTALALAATAVSGNFAVLLVVRAVAGLTGAVVFIVGGVLASRIAARAVSGTPITVYFAGSGLGIVLSGAAIPALGPHWRLAWLGLGAVAAVAALVSWPAARVAGDGPAASTGRARVTRLWPVAVAYLLFALGYITYITFLSAVLAAHDATVAQVTLVWTALGVAVVVASAMWSGGRGLATLLAVLAAGSALALVSAALPVVLTSAVVYGATFIGVPAAVTTLIKDHTPPADWTATLGAFTTVFAAGQTAGPWLAGVVADRTTPAATVAWTAVLCAAGALVALIPHRGHR</sequence>
<keyword evidence="8" id="KW-1185">Reference proteome</keyword>
<comment type="subcellular location">
    <subcellularLocation>
        <location evidence="1">Cell membrane</location>
        <topology evidence="1">Multi-pass membrane protein</topology>
    </subcellularLocation>
</comment>
<reference evidence="7 8" key="1">
    <citation type="submission" date="2023-07" db="EMBL/GenBank/DDBJ databases">
        <title>Sequencing the genomes of 1000 actinobacteria strains.</title>
        <authorList>
            <person name="Klenk H.-P."/>
        </authorList>
    </citation>
    <scope>NUCLEOTIDE SEQUENCE [LARGE SCALE GENOMIC DNA]</scope>
    <source>
        <strain evidence="7 8">DSM 45805</strain>
    </source>
</reference>
<dbReference type="InterPro" id="IPR020846">
    <property type="entry name" value="MFS_dom"/>
</dbReference>
<accession>A0ABU0F255</accession>
<dbReference type="RefSeq" id="WP_306996426.1">
    <property type="nucleotide sequence ID" value="NZ_JAUSUT010000001.1"/>
</dbReference>
<gene>
    <name evidence="7" type="ORF">FB470_005655</name>
</gene>
<feature type="transmembrane region" description="Helical" evidence="5">
    <location>
        <begin position="104"/>
        <end position="122"/>
    </location>
</feature>
<dbReference type="SUPFAM" id="SSF103473">
    <property type="entry name" value="MFS general substrate transporter"/>
    <property type="match status" value="1"/>
</dbReference>
<proteinExistence type="predicted"/>
<dbReference type="PROSITE" id="PS50850">
    <property type="entry name" value="MFS"/>
    <property type="match status" value="1"/>
</dbReference>
<evidence type="ECO:0000313" key="8">
    <source>
        <dbReference type="Proteomes" id="UP001229651"/>
    </source>
</evidence>
<feature type="transmembrane region" description="Helical" evidence="5">
    <location>
        <begin position="78"/>
        <end position="98"/>
    </location>
</feature>
<evidence type="ECO:0000256" key="2">
    <source>
        <dbReference type="ARBA" id="ARBA00022692"/>
    </source>
</evidence>
<feature type="domain" description="Major facilitator superfamily (MFS) profile" evidence="6">
    <location>
        <begin position="1"/>
        <end position="370"/>
    </location>
</feature>
<evidence type="ECO:0000256" key="1">
    <source>
        <dbReference type="ARBA" id="ARBA00004651"/>
    </source>
</evidence>
<evidence type="ECO:0000256" key="4">
    <source>
        <dbReference type="ARBA" id="ARBA00023136"/>
    </source>
</evidence>
<comment type="caution">
    <text evidence="7">The sequence shown here is derived from an EMBL/GenBank/DDBJ whole genome shotgun (WGS) entry which is preliminary data.</text>
</comment>
<keyword evidence="4 5" id="KW-0472">Membrane</keyword>
<feature type="transmembrane region" description="Helical" evidence="5">
    <location>
        <begin position="345"/>
        <end position="364"/>
    </location>
</feature>
<dbReference type="PANTHER" id="PTHR23537">
    <property type="match status" value="1"/>
</dbReference>
<dbReference type="Pfam" id="PF06779">
    <property type="entry name" value="MFS_4"/>
    <property type="match status" value="1"/>
</dbReference>
<dbReference type="InterPro" id="IPR010645">
    <property type="entry name" value="MFS_4"/>
</dbReference>
<evidence type="ECO:0000259" key="6">
    <source>
        <dbReference type="PROSITE" id="PS50850"/>
    </source>
</evidence>
<dbReference type="EMBL" id="JAUSUT010000001">
    <property type="protein sequence ID" value="MDQ0381661.1"/>
    <property type="molecule type" value="Genomic_DNA"/>
</dbReference>
<evidence type="ECO:0000313" key="7">
    <source>
        <dbReference type="EMBL" id="MDQ0381661.1"/>
    </source>
</evidence>